<dbReference type="Gene3D" id="1.10.3720.10">
    <property type="entry name" value="MetI-like"/>
    <property type="match status" value="1"/>
</dbReference>
<feature type="transmembrane region" description="Helical" evidence="7">
    <location>
        <begin position="37"/>
        <end position="59"/>
    </location>
</feature>
<keyword evidence="10" id="KW-1185">Reference proteome</keyword>
<gene>
    <name evidence="9" type="primary">cmpB_2</name>
    <name evidence="9" type="ORF">CLLU_23730</name>
</gene>
<comment type="subcellular location">
    <subcellularLocation>
        <location evidence="1 7">Cell membrane</location>
        <topology evidence="1 7">Multi-pass membrane protein</topology>
    </subcellularLocation>
</comment>
<dbReference type="EMBL" id="PVXP01000037">
    <property type="protein sequence ID" value="PRR84445.1"/>
    <property type="molecule type" value="Genomic_DNA"/>
</dbReference>
<reference evidence="9 10" key="1">
    <citation type="submission" date="2018-03" db="EMBL/GenBank/DDBJ databases">
        <title>Genome sequence of Clostridium luticellarii DSM 29923.</title>
        <authorList>
            <person name="Poehlein A."/>
            <person name="Daniel R."/>
        </authorList>
    </citation>
    <scope>NUCLEOTIDE SEQUENCE [LARGE SCALE GENOMIC DNA]</scope>
    <source>
        <strain evidence="9 10">DSM 29923</strain>
    </source>
</reference>
<dbReference type="InterPro" id="IPR000515">
    <property type="entry name" value="MetI-like"/>
</dbReference>
<organism evidence="9 10">
    <name type="scientific">Clostridium luticellarii</name>
    <dbReference type="NCBI Taxonomy" id="1691940"/>
    <lineage>
        <taxon>Bacteria</taxon>
        <taxon>Bacillati</taxon>
        <taxon>Bacillota</taxon>
        <taxon>Clostridia</taxon>
        <taxon>Eubacteriales</taxon>
        <taxon>Clostridiaceae</taxon>
        <taxon>Clostridium</taxon>
    </lineage>
</organism>
<keyword evidence="5 7" id="KW-1133">Transmembrane helix</keyword>
<evidence type="ECO:0000256" key="3">
    <source>
        <dbReference type="ARBA" id="ARBA00022475"/>
    </source>
</evidence>
<dbReference type="RefSeq" id="WP_106009993.1">
    <property type="nucleotide sequence ID" value="NZ_JALCPJ010000050.1"/>
</dbReference>
<evidence type="ECO:0000313" key="9">
    <source>
        <dbReference type="EMBL" id="PRR84445.1"/>
    </source>
</evidence>
<dbReference type="GO" id="GO:0005886">
    <property type="term" value="C:plasma membrane"/>
    <property type="evidence" value="ECO:0007669"/>
    <property type="project" value="UniProtKB-SubCell"/>
</dbReference>
<dbReference type="SUPFAM" id="SSF161098">
    <property type="entry name" value="MetI-like"/>
    <property type="match status" value="1"/>
</dbReference>
<dbReference type="GO" id="GO:0055085">
    <property type="term" value="P:transmembrane transport"/>
    <property type="evidence" value="ECO:0007669"/>
    <property type="project" value="InterPro"/>
</dbReference>
<keyword evidence="4 7" id="KW-0812">Transmembrane</keyword>
<protein>
    <submittedName>
        <fullName evidence="9">Bicarbonate transport system permease protein CmpB</fullName>
    </submittedName>
</protein>
<dbReference type="CDD" id="cd06261">
    <property type="entry name" value="TM_PBP2"/>
    <property type="match status" value="1"/>
</dbReference>
<feature type="transmembrane region" description="Helical" evidence="7">
    <location>
        <begin position="238"/>
        <end position="261"/>
    </location>
</feature>
<keyword evidence="6 7" id="KW-0472">Membrane</keyword>
<evidence type="ECO:0000256" key="5">
    <source>
        <dbReference type="ARBA" id="ARBA00022989"/>
    </source>
</evidence>
<sequence length="316" mass="35368">MRYKLNIKIFLPILALVIAIIVDKVLPDKIYAYHTTYWIPVILITIGIYLILILVSLKYSLLNSKLKEKGPLFSVGILILVVMELLTAKFSILPLPYFPHPGQVIDVIITDRKMLFLSSVYSIRMLSVGYFLGAVLGLVTGTLIGWSKKFNYWLGPLQKVIGPIPATAWIPIAMTIFPTSFTASIFILTLAVWFPVTVMTSSGIANVKQSYFEVAQTLGAGKSYLIFRVALPAALPNIFVGLFMGLGMSFITLIVAEMLGVKAGLGWYINWAQGWAEYKKVYASLTVMSILFSAIISLLFRIRDRILMWQKGLIKW</sequence>
<evidence type="ECO:0000256" key="2">
    <source>
        <dbReference type="ARBA" id="ARBA00022448"/>
    </source>
</evidence>
<evidence type="ECO:0000256" key="7">
    <source>
        <dbReference type="RuleBase" id="RU363032"/>
    </source>
</evidence>
<dbReference type="Pfam" id="PF00528">
    <property type="entry name" value="BPD_transp_1"/>
    <property type="match status" value="1"/>
</dbReference>
<dbReference type="OrthoDB" id="9804353at2"/>
<feature type="transmembrane region" description="Helical" evidence="7">
    <location>
        <begin position="167"/>
        <end position="194"/>
    </location>
</feature>
<evidence type="ECO:0000256" key="1">
    <source>
        <dbReference type="ARBA" id="ARBA00004651"/>
    </source>
</evidence>
<accession>A0A2T0BKP4</accession>
<evidence type="ECO:0000256" key="6">
    <source>
        <dbReference type="ARBA" id="ARBA00023136"/>
    </source>
</evidence>
<feature type="transmembrane region" description="Helical" evidence="7">
    <location>
        <begin position="71"/>
        <end position="92"/>
    </location>
</feature>
<dbReference type="AlphaFoldDB" id="A0A2T0BKP4"/>
<keyword evidence="2 7" id="KW-0813">Transport</keyword>
<dbReference type="Proteomes" id="UP000237798">
    <property type="component" value="Unassembled WGS sequence"/>
</dbReference>
<feature type="transmembrane region" description="Helical" evidence="7">
    <location>
        <begin position="121"/>
        <end position="146"/>
    </location>
</feature>
<dbReference type="PANTHER" id="PTHR30151:SF0">
    <property type="entry name" value="ABC TRANSPORTER PERMEASE PROTEIN MJ0413-RELATED"/>
    <property type="match status" value="1"/>
</dbReference>
<keyword evidence="3" id="KW-1003">Cell membrane</keyword>
<proteinExistence type="inferred from homology"/>
<dbReference type="PANTHER" id="PTHR30151">
    <property type="entry name" value="ALKANE SULFONATE ABC TRANSPORTER-RELATED, MEMBRANE SUBUNIT"/>
    <property type="match status" value="1"/>
</dbReference>
<comment type="similarity">
    <text evidence="7">Belongs to the binding-protein-dependent transport system permease family.</text>
</comment>
<feature type="domain" description="ABC transmembrane type-1" evidence="8">
    <location>
        <begin position="119"/>
        <end position="300"/>
    </location>
</feature>
<evidence type="ECO:0000313" key="10">
    <source>
        <dbReference type="Proteomes" id="UP000237798"/>
    </source>
</evidence>
<evidence type="ECO:0000259" key="8">
    <source>
        <dbReference type="PROSITE" id="PS50928"/>
    </source>
</evidence>
<name>A0A2T0BKP4_9CLOT</name>
<comment type="caution">
    <text evidence="9">The sequence shown here is derived from an EMBL/GenBank/DDBJ whole genome shotgun (WGS) entry which is preliminary data.</text>
</comment>
<feature type="transmembrane region" description="Helical" evidence="7">
    <location>
        <begin position="281"/>
        <end position="300"/>
    </location>
</feature>
<evidence type="ECO:0000256" key="4">
    <source>
        <dbReference type="ARBA" id="ARBA00022692"/>
    </source>
</evidence>
<dbReference type="InterPro" id="IPR035906">
    <property type="entry name" value="MetI-like_sf"/>
</dbReference>
<dbReference type="PROSITE" id="PS50928">
    <property type="entry name" value="ABC_TM1"/>
    <property type="match status" value="1"/>
</dbReference>